<organism evidence="2 3">
    <name type="scientific">Micromonospora thermarum</name>
    <dbReference type="NCBI Taxonomy" id="2720024"/>
    <lineage>
        <taxon>Bacteria</taxon>
        <taxon>Bacillati</taxon>
        <taxon>Actinomycetota</taxon>
        <taxon>Actinomycetes</taxon>
        <taxon>Micromonosporales</taxon>
        <taxon>Micromonosporaceae</taxon>
        <taxon>Micromonospora</taxon>
    </lineage>
</organism>
<dbReference type="PANTHER" id="PTHR42852">
    <property type="entry name" value="THIOL:DISULFIDE INTERCHANGE PROTEIN DSBE"/>
    <property type="match status" value="1"/>
</dbReference>
<reference evidence="2 3" key="1">
    <citation type="submission" date="2020-03" db="EMBL/GenBank/DDBJ databases">
        <title>WGS of actinomycetes isolated from Thailand.</title>
        <authorList>
            <person name="Thawai C."/>
        </authorList>
    </citation>
    <scope>NUCLEOTIDE SEQUENCE [LARGE SCALE GENOMIC DNA]</scope>
    <source>
        <strain evidence="2 3">HSS6-12</strain>
    </source>
</reference>
<keyword evidence="3" id="KW-1185">Reference proteome</keyword>
<gene>
    <name evidence="2" type="ORF">HCJ94_22175</name>
</gene>
<dbReference type="InterPro" id="IPR013740">
    <property type="entry name" value="Redoxin"/>
</dbReference>
<dbReference type="Pfam" id="PF08534">
    <property type="entry name" value="Redoxin"/>
    <property type="match status" value="1"/>
</dbReference>
<dbReference type="SUPFAM" id="SSF52833">
    <property type="entry name" value="Thioredoxin-like"/>
    <property type="match status" value="1"/>
</dbReference>
<sequence length="298" mass="33009">MRHMTLQLPPITVERWVNSPPLTPDDLRGRVVLVDIWEYTCVNWIRTAPYVKAWHRDYADLGLTVIGVHAPEFEFGRHAENIDRAIRDHGLTYPVALDNDFTFWRALRNDAWPAKYLFDADGRLVDRWVGEGAYERVESEIRRLLEVRAPRTKLPPVSPEARAFATTGEPSYFGVTPETYVGANRGIPGTFHLTGDWVNGGEYIELAGGTGELALPFNAGEVNVVVDPGPAGPAAIRVLLDGDPIGDGRGADVGPDAVARIDRARMIRLVADASRVEHVLTLVTDQPGFRAYVFTFGP</sequence>
<evidence type="ECO:0000313" key="2">
    <source>
        <dbReference type="EMBL" id="NJP34613.1"/>
    </source>
</evidence>
<dbReference type="InterPro" id="IPR050553">
    <property type="entry name" value="Thioredoxin_ResA/DsbE_sf"/>
</dbReference>
<comment type="caution">
    <text evidence="2">The sequence shown here is derived from an EMBL/GenBank/DDBJ whole genome shotgun (WGS) entry which is preliminary data.</text>
</comment>
<dbReference type="Gene3D" id="3.40.30.10">
    <property type="entry name" value="Glutaredoxin"/>
    <property type="match status" value="1"/>
</dbReference>
<dbReference type="PROSITE" id="PS51352">
    <property type="entry name" value="THIOREDOXIN_2"/>
    <property type="match status" value="1"/>
</dbReference>
<protein>
    <submittedName>
        <fullName evidence="2">Redoxin domain-containing protein</fullName>
    </submittedName>
</protein>
<accession>A0ABX0ZF60</accession>
<evidence type="ECO:0000313" key="3">
    <source>
        <dbReference type="Proteomes" id="UP000783871"/>
    </source>
</evidence>
<dbReference type="EMBL" id="JAATEO010000026">
    <property type="protein sequence ID" value="NJP34613.1"/>
    <property type="molecule type" value="Genomic_DNA"/>
</dbReference>
<name>A0ABX0ZF60_9ACTN</name>
<dbReference type="Gene3D" id="2.60.120.260">
    <property type="entry name" value="Galactose-binding domain-like"/>
    <property type="match status" value="1"/>
</dbReference>
<dbReference type="InterPro" id="IPR041017">
    <property type="entry name" value="Thioredoxin_10"/>
</dbReference>
<dbReference type="Proteomes" id="UP000783871">
    <property type="component" value="Unassembled WGS sequence"/>
</dbReference>
<feature type="domain" description="Thioredoxin" evidence="1">
    <location>
        <begin position="2"/>
        <end position="146"/>
    </location>
</feature>
<dbReference type="Pfam" id="PF17991">
    <property type="entry name" value="Thioredoxin_10"/>
    <property type="match status" value="1"/>
</dbReference>
<evidence type="ECO:0000259" key="1">
    <source>
        <dbReference type="PROSITE" id="PS51352"/>
    </source>
</evidence>
<dbReference type="PANTHER" id="PTHR42852:SF13">
    <property type="entry name" value="PROTEIN DIPZ"/>
    <property type="match status" value="1"/>
</dbReference>
<proteinExistence type="predicted"/>
<dbReference type="InterPro" id="IPR036249">
    <property type="entry name" value="Thioredoxin-like_sf"/>
</dbReference>
<dbReference type="InterPro" id="IPR013766">
    <property type="entry name" value="Thioredoxin_domain"/>
</dbReference>